<dbReference type="GO" id="GO:0030248">
    <property type="term" value="F:cellulose binding"/>
    <property type="evidence" value="ECO:0007669"/>
    <property type="project" value="InterPro"/>
</dbReference>
<proteinExistence type="predicted"/>
<name>A0AAW0QAC6_9PEZI</name>
<dbReference type="GO" id="GO:0005576">
    <property type="term" value="C:extracellular region"/>
    <property type="evidence" value="ECO:0007669"/>
    <property type="project" value="InterPro"/>
</dbReference>
<evidence type="ECO:0000256" key="1">
    <source>
        <dbReference type="ARBA" id="ARBA00022729"/>
    </source>
</evidence>
<dbReference type="SUPFAM" id="SSF57180">
    <property type="entry name" value="Cellulose-binding domain"/>
    <property type="match status" value="1"/>
</dbReference>
<evidence type="ECO:0000259" key="3">
    <source>
        <dbReference type="Pfam" id="PF00734"/>
    </source>
</evidence>
<keyword evidence="5" id="KW-1185">Reference proteome</keyword>
<feature type="domain" description="CBM1" evidence="3">
    <location>
        <begin position="25"/>
        <end position="44"/>
    </location>
</feature>
<evidence type="ECO:0000313" key="5">
    <source>
        <dbReference type="Proteomes" id="UP001392437"/>
    </source>
</evidence>
<feature type="signal peptide" evidence="2">
    <location>
        <begin position="1"/>
        <end position="21"/>
    </location>
</feature>
<reference evidence="4 5" key="1">
    <citation type="submission" date="2023-01" db="EMBL/GenBank/DDBJ databases">
        <title>Analysis of 21 Apiospora genomes using comparative genomics revels a genus with tremendous synthesis potential of carbohydrate active enzymes and secondary metabolites.</title>
        <authorList>
            <person name="Sorensen T."/>
        </authorList>
    </citation>
    <scope>NUCLEOTIDE SEQUENCE [LARGE SCALE GENOMIC DNA]</scope>
    <source>
        <strain evidence="4 5">CBS 117206</strain>
    </source>
</reference>
<feature type="chain" id="PRO_5043822059" evidence="2">
    <location>
        <begin position="22"/>
        <end position="60"/>
    </location>
</feature>
<gene>
    <name evidence="4" type="ORF">PG999_014174</name>
</gene>
<comment type="caution">
    <text evidence="4">The sequence shown here is derived from an EMBL/GenBank/DDBJ whole genome shotgun (WGS) entry which is preliminary data.</text>
</comment>
<protein>
    <submittedName>
        <fullName evidence="4">Beta-glucosidase cel3A</fullName>
    </submittedName>
</protein>
<accession>A0AAW0QAC6</accession>
<dbReference type="EMBL" id="JAQQWP010000011">
    <property type="protein sequence ID" value="KAK8096152.1"/>
    <property type="molecule type" value="Genomic_DNA"/>
</dbReference>
<dbReference type="AlphaFoldDB" id="A0AAW0QAC6"/>
<keyword evidence="1 2" id="KW-0732">Signal</keyword>
<dbReference type="InterPro" id="IPR035971">
    <property type="entry name" value="CBD_sf"/>
</dbReference>
<organism evidence="4 5">
    <name type="scientific">Apiospora kogelbergensis</name>
    <dbReference type="NCBI Taxonomy" id="1337665"/>
    <lineage>
        <taxon>Eukaryota</taxon>
        <taxon>Fungi</taxon>
        <taxon>Dikarya</taxon>
        <taxon>Ascomycota</taxon>
        <taxon>Pezizomycotina</taxon>
        <taxon>Sordariomycetes</taxon>
        <taxon>Xylariomycetidae</taxon>
        <taxon>Amphisphaeriales</taxon>
        <taxon>Apiosporaceae</taxon>
        <taxon>Apiospora</taxon>
    </lineage>
</organism>
<dbReference type="GO" id="GO:0005975">
    <property type="term" value="P:carbohydrate metabolic process"/>
    <property type="evidence" value="ECO:0007669"/>
    <property type="project" value="InterPro"/>
</dbReference>
<dbReference type="InterPro" id="IPR000254">
    <property type="entry name" value="CBD"/>
</dbReference>
<dbReference type="Pfam" id="PF00734">
    <property type="entry name" value="CBM_1"/>
    <property type="match status" value="1"/>
</dbReference>
<evidence type="ECO:0000313" key="4">
    <source>
        <dbReference type="EMBL" id="KAK8096152.1"/>
    </source>
</evidence>
<sequence length="60" mass="5879">MGINAGLGAFLAAGLVGQAFAQQAAYGQCGGINWSGATTCVSGASQVARVVVDVRIIPAL</sequence>
<dbReference type="Proteomes" id="UP001392437">
    <property type="component" value="Unassembled WGS sequence"/>
</dbReference>
<evidence type="ECO:0000256" key="2">
    <source>
        <dbReference type="SAM" id="SignalP"/>
    </source>
</evidence>